<accession>A0ABS2PKP6</accession>
<feature type="compositionally biased region" description="Polar residues" evidence="3">
    <location>
        <begin position="45"/>
        <end position="74"/>
    </location>
</feature>
<evidence type="ECO:0000256" key="4">
    <source>
        <dbReference type="SAM" id="SignalP"/>
    </source>
</evidence>
<dbReference type="Gene3D" id="2.10.270.10">
    <property type="entry name" value="Cholin Binding"/>
    <property type="match status" value="6"/>
</dbReference>
<evidence type="ECO:0000256" key="2">
    <source>
        <dbReference type="ARBA" id="ARBA00022737"/>
    </source>
</evidence>
<feature type="compositionally biased region" description="Polar residues" evidence="3">
    <location>
        <begin position="96"/>
        <end position="110"/>
    </location>
</feature>
<dbReference type="InterPro" id="IPR027636">
    <property type="entry name" value="Glucan-bd_rpt"/>
</dbReference>
<dbReference type="NCBIfam" id="TIGR04035">
    <property type="entry name" value="glucan_65_rpt"/>
    <property type="match status" value="1"/>
</dbReference>
<dbReference type="RefSeq" id="WP_205016945.1">
    <property type="nucleotide sequence ID" value="NZ_JAFBEI010000014.1"/>
</dbReference>
<evidence type="ECO:0000313" key="6">
    <source>
        <dbReference type="Proteomes" id="UP000809081"/>
    </source>
</evidence>
<feature type="signal peptide" evidence="4">
    <location>
        <begin position="1"/>
        <end position="38"/>
    </location>
</feature>
<dbReference type="Pfam" id="PF19127">
    <property type="entry name" value="Choline_bind_3"/>
    <property type="match status" value="3"/>
</dbReference>
<feature type="chain" id="PRO_5046386347" evidence="4">
    <location>
        <begin position="39"/>
        <end position="744"/>
    </location>
</feature>
<gene>
    <name evidence="5" type="ORF">JOC31_000828</name>
</gene>
<proteinExistence type="predicted"/>
<feature type="compositionally biased region" description="Polar residues" evidence="3">
    <location>
        <begin position="136"/>
        <end position="145"/>
    </location>
</feature>
<dbReference type="NCBIfam" id="TIGR03715">
    <property type="entry name" value="KxYKxGKxW"/>
    <property type="match status" value="1"/>
</dbReference>
<evidence type="ECO:0000256" key="1">
    <source>
        <dbReference type="ARBA" id="ARBA00022729"/>
    </source>
</evidence>
<keyword evidence="2" id="KW-0677">Repeat</keyword>
<organism evidence="5 6">
    <name type="scientific">Streptococcus saliviloxodontae</name>
    <dbReference type="NCBI Taxonomy" id="1349416"/>
    <lineage>
        <taxon>Bacteria</taxon>
        <taxon>Bacillati</taxon>
        <taxon>Bacillota</taxon>
        <taxon>Bacilli</taxon>
        <taxon>Lactobacillales</taxon>
        <taxon>Streptococcaceae</taxon>
        <taxon>Streptococcus</taxon>
    </lineage>
</organism>
<dbReference type="Pfam" id="PF19258">
    <property type="entry name" value="KxYKxGKxW_sig"/>
    <property type="match status" value="1"/>
</dbReference>
<feature type="compositionally biased region" description="Low complexity" evidence="3">
    <location>
        <begin position="81"/>
        <end position="95"/>
    </location>
</feature>
<dbReference type="EMBL" id="JAFBEI010000014">
    <property type="protein sequence ID" value="MBM7636009.1"/>
    <property type="molecule type" value="Genomic_DNA"/>
</dbReference>
<comment type="caution">
    <text evidence="5">The sequence shown here is derived from an EMBL/GenBank/DDBJ whole genome shotgun (WGS) entry which is preliminary data.</text>
</comment>
<dbReference type="InterPro" id="IPR018337">
    <property type="entry name" value="Cell_wall/Cho-bd_repeat"/>
</dbReference>
<protein>
    <submittedName>
        <fullName evidence="5">Glucan-binding repeat-containing protein</fullName>
    </submittedName>
</protein>
<reference evidence="5 6" key="1">
    <citation type="submission" date="2021-01" db="EMBL/GenBank/DDBJ databases">
        <title>Genomic Encyclopedia of Type Strains, Phase IV (KMG-IV): sequencing the most valuable type-strain genomes for metagenomic binning, comparative biology and taxonomic classification.</title>
        <authorList>
            <person name="Goeker M."/>
        </authorList>
    </citation>
    <scope>NUCLEOTIDE SEQUENCE [LARGE SCALE GENOMIC DNA]</scope>
    <source>
        <strain evidence="5 6">DSM 27513</strain>
    </source>
</reference>
<keyword evidence="6" id="KW-1185">Reference proteome</keyword>
<dbReference type="Proteomes" id="UP000809081">
    <property type="component" value="Unassembled WGS sequence"/>
</dbReference>
<dbReference type="SUPFAM" id="SSF69360">
    <property type="entry name" value="Cell wall binding repeat"/>
    <property type="match status" value="2"/>
</dbReference>
<dbReference type="InterPro" id="IPR022263">
    <property type="entry name" value="KxYKxGKxW"/>
</dbReference>
<sequence>MKLSTHFKLHKVKKHWVTIMGTAIVLSAVGSVTTTVTADDVSQTPTSTEIVSNQANSTSETIQPTTETPSSAENIVTEPMDSSSDISTSETTSNDVISQETSDVLTSDVSESPEPKTSDATISDASKGVVEKEPVTNPSPTNQTPVEAETTNKEEVAIPSQGFYEKDNNWYYKNTSGVIAKGYSTIDGLHYYFDENGRQLKGFGYDTNGKYIVTDHDTGVLLEGEAAKTAQYRDQVSREFTKGKADITYYDENGKTVSNRFVLDKYYPTNIDRSAHQTGWLYIGADGKAVTGDQLIDGVLYHFDKKYGGQYKDTVYHQQEEGLDGSLAGYYYLDENGRPVKNAFIQVATDSYQGYYYADQDGHLAEGWKTIGGKTYYFAKLDDTTYYNDHRARFGQIKGQLLLIDGANYYFDPNTGEMLTNQTVTVDGKEYTLGQDGKVQENYGFITKEDGQTYYQLENGDYAKGLTVIDHKNYYFDKETGQMVRNKIVVDEDQYLYGAKGSRYYKSYYFGKDGYGVQGLQTIDGKLYYFGTGGQSVSSNYPHAIAVEDDYYFVENDQVVTNQLVSYNILSFGYSPYYGNKVGYYGADGKLQQGWYEEDGQTYYTIEPENSISQNFKPSYTRANGLITIDHNIYYFDKTTGQLKTNGWYQVDSSRDEWRYMDENGKVLTGWQVLNGKTYYYGTGQTDNGNTYISEGVQVKGKLLTIDGYQYYFDPNSGELWTNRTLNYGGYTYQLDDKGRAVQL</sequence>
<name>A0ABS2PKP6_9STRE</name>
<keyword evidence="1 4" id="KW-0732">Signal</keyword>
<evidence type="ECO:0000313" key="5">
    <source>
        <dbReference type="EMBL" id="MBM7636009.1"/>
    </source>
</evidence>
<feature type="region of interest" description="Disordered" evidence="3">
    <location>
        <begin position="40"/>
        <end position="155"/>
    </location>
</feature>
<evidence type="ECO:0000256" key="3">
    <source>
        <dbReference type="SAM" id="MobiDB-lite"/>
    </source>
</evidence>